<dbReference type="RefSeq" id="WP_128536263.1">
    <property type="nucleotide sequence ID" value="NZ_SBIW01000029.1"/>
</dbReference>
<dbReference type="AlphaFoldDB" id="A0A3S3UIE5"/>
<dbReference type="EMBL" id="SBIW01000029">
    <property type="protein sequence ID" value="RWY47106.1"/>
    <property type="molecule type" value="Genomic_DNA"/>
</dbReference>
<name>A0A3S3UIE5_9SPHI</name>
<accession>A0A3S3UIE5</accession>
<dbReference type="CDD" id="cd00038">
    <property type="entry name" value="CAP_ED"/>
    <property type="match status" value="1"/>
</dbReference>
<feature type="domain" description="Cyclic nucleotide-binding" evidence="1">
    <location>
        <begin position="30"/>
        <end position="116"/>
    </location>
</feature>
<proteinExistence type="predicted"/>
<evidence type="ECO:0000259" key="1">
    <source>
        <dbReference type="Pfam" id="PF00027"/>
    </source>
</evidence>
<protein>
    <submittedName>
        <fullName evidence="2">Crp/Fnr family transcriptional regulator</fullName>
    </submittedName>
</protein>
<comment type="caution">
    <text evidence="2">The sequence shown here is derived from an EMBL/GenBank/DDBJ whole genome shotgun (WGS) entry which is preliminary data.</text>
</comment>
<dbReference type="InterPro" id="IPR000595">
    <property type="entry name" value="cNMP-bd_dom"/>
</dbReference>
<dbReference type="SUPFAM" id="SSF51206">
    <property type="entry name" value="cAMP-binding domain-like"/>
    <property type="match status" value="1"/>
</dbReference>
<evidence type="ECO:0000313" key="2">
    <source>
        <dbReference type="EMBL" id="RWY47106.1"/>
    </source>
</evidence>
<dbReference type="Pfam" id="PF00027">
    <property type="entry name" value="cNMP_binding"/>
    <property type="match status" value="1"/>
</dbReference>
<gene>
    <name evidence="2" type="ORF">EPL05_22610</name>
</gene>
<dbReference type="Proteomes" id="UP000286701">
    <property type="component" value="Unassembled WGS sequence"/>
</dbReference>
<organism evidence="2 3">
    <name type="scientific">Mucilaginibacter gilvus</name>
    <dbReference type="NCBI Taxonomy" id="2305909"/>
    <lineage>
        <taxon>Bacteria</taxon>
        <taxon>Pseudomonadati</taxon>
        <taxon>Bacteroidota</taxon>
        <taxon>Sphingobacteriia</taxon>
        <taxon>Sphingobacteriales</taxon>
        <taxon>Sphingobacteriaceae</taxon>
        <taxon>Mucilaginibacter</taxon>
    </lineage>
</organism>
<dbReference type="Gene3D" id="2.60.120.10">
    <property type="entry name" value="Jelly Rolls"/>
    <property type="match status" value="1"/>
</dbReference>
<sequence length="191" mass="21876">MESLRNFFQSLSPITNEAWEDAQKLFKPATLKKEEYFCTEGKVSKDFAFLVSGIVRGFYRTQKGTEYNKHFFTPSSIIGGYTSLITGSPNQVIQQALTDCEILTANYSAFVNLYNAHPSLERAGRLFAERYFVQKEQKELEIIMLDAGQRYKLFKTTYPGLEQLIPQYHIASYLGISATQLSRIRAKLVKQ</sequence>
<reference evidence="2 3" key="1">
    <citation type="submission" date="2019-01" db="EMBL/GenBank/DDBJ databases">
        <title>Mucilaginibacter antarcticum sp. nov., isolated from antarctic soil.</title>
        <authorList>
            <person name="Yan Y.-Q."/>
            <person name="Du Z.-J."/>
        </authorList>
    </citation>
    <scope>NUCLEOTIDE SEQUENCE [LARGE SCALE GENOMIC DNA]</scope>
    <source>
        <strain evidence="2 3">F01003</strain>
    </source>
</reference>
<dbReference type="OrthoDB" id="663011at2"/>
<dbReference type="InterPro" id="IPR018490">
    <property type="entry name" value="cNMP-bd_dom_sf"/>
</dbReference>
<keyword evidence="3" id="KW-1185">Reference proteome</keyword>
<dbReference type="InterPro" id="IPR014710">
    <property type="entry name" value="RmlC-like_jellyroll"/>
</dbReference>
<evidence type="ECO:0000313" key="3">
    <source>
        <dbReference type="Proteomes" id="UP000286701"/>
    </source>
</evidence>